<dbReference type="VEuPathDB" id="FungiDB:MCYG_03154"/>
<evidence type="ECO:0000313" key="2">
    <source>
        <dbReference type="Proteomes" id="UP000002035"/>
    </source>
</evidence>
<name>C5FKW3_ARTOC</name>
<dbReference type="RefSeq" id="XP_002847648.1">
    <property type="nucleotide sequence ID" value="XM_002847602.1"/>
</dbReference>
<protein>
    <submittedName>
        <fullName evidence="1">Uncharacterized protein</fullName>
    </submittedName>
</protein>
<dbReference type="HOGENOM" id="CLU_1474828_0_0_1"/>
<gene>
    <name evidence="1" type="ORF">MCYG_03154</name>
</gene>
<dbReference type="EMBL" id="DS995703">
    <property type="protein sequence ID" value="EEQ30335.1"/>
    <property type="molecule type" value="Genomic_DNA"/>
</dbReference>
<organism evidence="1 2">
    <name type="scientific">Arthroderma otae (strain ATCC MYA-4605 / CBS 113480)</name>
    <name type="common">Microsporum canis</name>
    <dbReference type="NCBI Taxonomy" id="554155"/>
    <lineage>
        <taxon>Eukaryota</taxon>
        <taxon>Fungi</taxon>
        <taxon>Dikarya</taxon>
        <taxon>Ascomycota</taxon>
        <taxon>Pezizomycotina</taxon>
        <taxon>Eurotiomycetes</taxon>
        <taxon>Eurotiomycetidae</taxon>
        <taxon>Onygenales</taxon>
        <taxon>Arthrodermataceae</taxon>
        <taxon>Microsporum</taxon>
    </lineage>
</organism>
<sequence>MFPSSSSSSSGCCYTAASAAYHCVYSVSPSSPSLKQKANARLAARRSAVVQKTTRNTGTAKKKGEPVEGCLVSFLPLNPHSIFPVRISLRRSTVSKRSPVVVHTETKLFATVNRSSGSSRIPSLGTAPTEVTYTLIQAYTTHISSFLASLAVLLDRWRETEGGGIAGTVYKGPSRLVALHRNV</sequence>
<dbReference type="Proteomes" id="UP000002035">
    <property type="component" value="Unassembled WGS sequence"/>
</dbReference>
<proteinExistence type="predicted"/>
<accession>C5FKW3</accession>
<dbReference type="AlphaFoldDB" id="C5FKW3"/>
<dbReference type="GeneID" id="9230330"/>
<evidence type="ECO:0000313" key="1">
    <source>
        <dbReference type="EMBL" id="EEQ30335.1"/>
    </source>
</evidence>
<reference evidence="2" key="1">
    <citation type="journal article" date="2012" name="MBio">
        <title>Comparative genome analysis of Trichophyton rubrum and related dermatophytes reveals candidate genes involved in infection.</title>
        <authorList>
            <person name="Martinez D.A."/>
            <person name="Oliver B.G."/>
            <person name="Graeser Y."/>
            <person name="Goldberg J.M."/>
            <person name="Li W."/>
            <person name="Martinez-Rossi N.M."/>
            <person name="Monod M."/>
            <person name="Shelest E."/>
            <person name="Barton R.C."/>
            <person name="Birch E."/>
            <person name="Brakhage A.A."/>
            <person name="Chen Z."/>
            <person name="Gurr S.J."/>
            <person name="Heiman D."/>
            <person name="Heitman J."/>
            <person name="Kosti I."/>
            <person name="Rossi A."/>
            <person name="Saif S."/>
            <person name="Samalova M."/>
            <person name="Saunders C.W."/>
            <person name="Shea T."/>
            <person name="Summerbell R.C."/>
            <person name="Xu J."/>
            <person name="Young S."/>
            <person name="Zeng Q."/>
            <person name="Birren B.W."/>
            <person name="Cuomo C.A."/>
            <person name="White T.C."/>
        </authorList>
    </citation>
    <scope>NUCLEOTIDE SEQUENCE [LARGE SCALE GENOMIC DNA]</scope>
    <source>
        <strain evidence="2">ATCC MYA-4605 / CBS 113480</strain>
    </source>
</reference>
<keyword evidence="2" id="KW-1185">Reference proteome</keyword>